<evidence type="ECO:0008006" key="4">
    <source>
        <dbReference type="Google" id="ProtNLM"/>
    </source>
</evidence>
<evidence type="ECO:0000313" key="3">
    <source>
        <dbReference type="Proteomes" id="UP000187455"/>
    </source>
</evidence>
<evidence type="ECO:0000313" key="2">
    <source>
        <dbReference type="EMBL" id="OLY77724.1"/>
    </source>
</evidence>
<keyword evidence="3" id="KW-1185">Reference proteome</keyword>
<feature type="region of interest" description="Disordered" evidence="1">
    <location>
        <begin position="1"/>
        <end position="21"/>
    </location>
</feature>
<comment type="caution">
    <text evidence="2">The sequence shown here is derived from an EMBL/GenBank/DDBJ whole genome shotgun (WGS) entry which is preliminary data.</text>
</comment>
<proteinExistence type="predicted"/>
<dbReference type="Proteomes" id="UP000187455">
    <property type="component" value="Unassembled WGS sequence"/>
</dbReference>
<reference evidence="2 3" key="1">
    <citation type="journal article" date="2016" name="Mol. Biol. Evol.">
        <title>Genome-Wide Survey of Gut Fungi (Harpellales) Reveals the First Horizontally Transferred Ubiquitin Gene from a Mosquito Host.</title>
        <authorList>
            <person name="Wang Y."/>
            <person name="White M.M."/>
            <person name="Kvist S."/>
            <person name="Moncalvo J.M."/>
        </authorList>
    </citation>
    <scope>NUCLEOTIDE SEQUENCE [LARGE SCALE GENOMIC DNA]</scope>
    <source>
        <strain evidence="2 3">ALG-7-W6</strain>
    </source>
</reference>
<gene>
    <name evidence="2" type="ORF">AYI68_g8242</name>
</gene>
<name>A0A1R0GLG0_9FUNG</name>
<organism evidence="2 3">
    <name type="scientific">Smittium mucronatum</name>
    <dbReference type="NCBI Taxonomy" id="133383"/>
    <lineage>
        <taxon>Eukaryota</taxon>
        <taxon>Fungi</taxon>
        <taxon>Fungi incertae sedis</taxon>
        <taxon>Zoopagomycota</taxon>
        <taxon>Kickxellomycotina</taxon>
        <taxon>Harpellomycetes</taxon>
        <taxon>Harpellales</taxon>
        <taxon>Legeriomycetaceae</taxon>
        <taxon>Smittium</taxon>
    </lineage>
</organism>
<evidence type="ECO:0000256" key="1">
    <source>
        <dbReference type="SAM" id="MobiDB-lite"/>
    </source>
</evidence>
<dbReference type="STRING" id="133383.A0A1R0GLG0"/>
<sequence>MNEEKFNQLTTELQAPREKKSRLKITTQSSAQFSSHAPEAKIALSERYDGDIGPKTVSMYTSEFRRLMMDLEWNESAIVSQFSEGLKEIVLDTLALLQTPSDLEEYINAAIKFDTKLTRRKEEKFRKRRGIQPPLPTINQSPELMKIDSVNRTASQPEQDRIMYLEFVSTASLKKIKFRIVQKNLKSQNKEISRFGI</sequence>
<accession>A0A1R0GLG0</accession>
<dbReference type="OrthoDB" id="2266810at2759"/>
<protein>
    <recommendedName>
        <fullName evidence="4">Retrotransposon gag domain-containing protein</fullName>
    </recommendedName>
</protein>
<dbReference type="AlphaFoldDB" id="A0A1R0GLG0"/>
<dbReference type="EMBL" id="LSSL01007712">
    <property type="protein sequence ID" value="OLY77724.1"/>
    <property type="molecule type" value="Genomic_DNA"/>
</dbReference>